<keyword evidence="4" id="KW-1185">Reference proteome</keyword>
<evidence type="ECO:0000313" key="3">
    <source>
        <dbReference type="EMBL" id="OTG35130.1"/>
    </source>
</evidence>
<proteinExistence type="predicted"/>
<sequence length="189" mass="21555">MAPEKVTKMVVDVDLNCSDCYKKVKKVMSKIPEIRDQEYDVEKNKVKITVVCCSPERIRDKLCYKGGNSIQKVDIVPDKPKEPAAKPKSKSKPKEPEKPKDDDKPKNDDKPKDNDKPDPSPKQEVARMVYEAPVQGYPQMYPPSYPMVGYGYQGYWGDRGMPVTQPEPSGYYVYNDYFSEENPQGCSVM</sequence>
<evidence type="ECO:0000256" key="1">
    <source>
        <dbReference type="SAM" id="MobiDB-lite"/>
    </source>
</evidence>
<reference evidence="2" key="3">
    <citation type="submission" date="2020-06" db="EMBL/GenBank/DDBJ databases">
        <title>Helianthus annuus Genome sequencing and assembly Release 2.</title>
        <authorList>
            <person name="Gouzy J."/>
            <person name="Langlade N."/>
            <person name="Munos S."/>
        </authorList>
    </citation>
    <scope>NUCLEOTIDE SEQUENCE</scope>
    <source>
        <tissue evidence="2">Leaves</tissue>
    </source>
</reference>
<dbReference type="EMBL" id="CM007891">
    <property type="protein sequence ID" value="OTG35130.1"/>
    <property type="molecule type" value="Genomic_DNA"/>
</dbReference>
<dbReference type="OMA" id="GGPCETY"/>
<reference evidence="3" key="2">
    <citation type="submission" date="2017-02" db="EMBL/GenBank/DDBJ databases">
        <title>Sunflower complete genome.</title>
        <authorList>
            <person name="Langlade N."/>
            <person name="Munos S."/>
        </authorList>
    </citation>
    <scope>NUCLEOTIDE SEQUENCE [LARGE SCALE GENOMIC DNA]</scope>
    <source>
        <tissue evidence="3">Leaves</tissue>
    </source>
</reference>
<organism evidence="3 4">
    <name type="scientific">Helianthus annuus</name>
    <name type="common">Common sunflower</name>
    <dbReference type="NCBI Taxonomy" id="4232"/>
    <lineage>
        <taxon>Eukaryota</taxon>
        <taxon>Viridiplantae</taxon>
        <taxon>Streptophyta</taxon>
        <taxon>Embryophyta</taxon>
        <taxon>Tracheophyta</taxon>
        <taxon>Spermatophyta</taxon>
        <taxon>Magnoliopsida</taxon>
        <taxon>eudicotyledons</taxon>
        <taxon>Gunneridae</taxon>
        <taxon>Pentapetalae</taxon>
        <taxon>asterids</taxon>
        <taxon>campanulids</taxon>
        <taxon>Asterales</taxon>
        <taxon>Asteraceae</taxon>
        <taxon>Asteroideae</taxon>
        <taxon>Heliantheae alliance</taxon>
        <taxon>Heliantheae</taxon>
        <taxon>Helianthus</taxon>
    </lineage>
</organism>
<dbReference type="GO" id="GO:0046872">
    <property type="term" value="F:metal ion binding"/>
    <property type="evidence" value="ECO:0007669"/>
    <property type="project" value="InterPro"/>
</dbReference>
<feature type="compositionally biased region" description="Basic and acidic residues" evidence="1">
    <location>
        <begin position="92"/>
        <end position="125"/>
    </location>
</feature>
<dbReference type="InParanoid" id="A0A251VHU2"/>
<gene>
    <name evidence="3" type="ORF">HannXRQ_Chr02g0053441</name>
    <name evidence="2" type="ORF">HanXRQr2_Chr07g0302031</name>
</gene>
<protein>
    <submittedName>
        <fullName evidence="2">Heavy metal-associated domain, HMA, heavy metal-associated domain superfamily</fullName>
    </submittedName>
    <submittedName>
        <fullName evidence="3">Putative heavy metal transport/detoxification superfamily protein</fullName>
    </submittedName>
</protein>
<dbReference type="PANTHER" id="PTHR47005">
    <property type="entry name" value="HEAVY METAL TRANSPORT/DETOXIFICATION SUPERFAMILY PROTEIN"/>
    <property type="match status" value="1"/>
</dbReference>
<reference evidence="2 4" key="1">
    <citation type="journal article" date="2017" name="Nature">
        <title>The sunflower genome provides insights into oil metabolism, flowering and Asterid evolution.</title>
        <authorList>
            <person name="Badouin H."/>
            <person name="Gouzy J."/>
            <person name="Grassa C.J."/>
            <person name="Murat F."/>
            <person name="Staton S.E."/>
            <person name="Cottret L."/>
            <person name="Lelandais-Briere C."/>
            <person name="Owens G.L."/>
            <person name="Carrere S."/>
            <person name="Mayjonade B."/>
            <person name="Legrand L."/>
            <person name="Gill N."/>
            <person name="Kane N.C."/>
            <person name="Bowers J.E."/>
            <person name="Hubner S."/>
            <person name="Bellec A."/>
            <person name="Berard A."/>
            <person name="Berges H."/>
            <person name="Blanchet N."/>
            <person name="Boniface M.C."/>
            <person name="Brunel D."/>
            <person name="Catrice O."/>
            <person name="Chaidir N."/>
            <person name="Claudel C."/>
            <person name="Donnadieu C."/>
            <person name="Faraut T."/>
            <person name="Fievet G."/>
            <person name="Helmstetter N."/>
            <person name="King M."/>
            <person name="Knapp S.J."/>
            <person name="Lai Z."/>
            <person name="Le Paslier M.C."/>
            <person name="Lippi Y."/>
            <person name="Lorenzon L."/>
            <person name="Mandel J.R."/>
            <person name="Marage G."/>
            <person name="Marchand G."/>
            <person name="Marquand E."/>
            <person name="Bret-Mestries E."/>
            <person name="Morien E."/>
            <person name="Nambeesan S."/>
            <person name="Nguyen T."/>
            <person name="Pegot-Espagnet P."/>
            <person name="Pouilly N."/>
            <person name="Raftis F."/>
            <person name="Sallet E."/>
            <person name="Schiex T."/>
            <person name="Thomas J."/>
            <person name="Vandecasteele C."/>
            <person name="Vares D."/>
            <person name="Vear F."/>
            <person name="Vautrin S."/>
            <person name="Crespi M."/>
            <person name="Mangin B."/>
            <person name="Burke J.M."/>
            <person name="Salse J."/>
            <person name="Munos S."/>
            <person name="Vincourt P."/>
            <person name="Rieseberg L.H."/>
            <person name="Langlade N.B."/>
        </authorList>
    </citation>
    <scope>NUCLEOTIDE SEQUENCE [LARGE SCALE GENOMIC DNA]</scope>
    <source>
        <strain evidence="4">cv. SF193</strain>
        <tissue evidence="2">Leaves</tissue>
    </source>
</reference>
<accession>A0A251VHU2</accession>
<dbReference type="STRING" id="4232.A0A251VHU2"/>
<name>A0A251VHU2_HELAN</name>
<evidence type="ECO:0000313" key="2">
    <source>
        <dbReference type="EMBL" id="KAF5799218.1"/>
    </source>
</evidence>
<dbReference type="Gene3D" id="3.30.70.100">
    <property type="match status" value="1"/>
</dbReference>
<dbReference type="OrthoDB" id="785270at2759"/>
<dbReference type="AlphaFoldDB" id="A0A251VHU2"/>
<dbReference type="EMBL" id="MNCJ02000322">
    <property type="protein sequence ID" value="KAF5799218.1"/>
    <property type="molecule type" value="Genomic_DNA"/>
</dbReference>
<dbReference type="SUPFAM" id="SSF55008">
    <property type="entry name" value="HMA, heavy metal-associated domain"/>
    <property type="match status" value="1"/>
</dbReference>
<dbReference type="InterPro" id="IPR036163">
    <property type="entry name" value="HMA_dom_sf"/>
</dbReference>
<evidence type="ECO:0000313" key="4">
    <source>
        <dbReference type="Proteomes" id="UP000215914"/>
    </source>
</evidence>
<dbReference type="PANTHER" id="PTHR47005:SF5">
    <property type="entry name" value="HEAVY METAL TRANSPORT_DETOXIFICATION SUPERFAMILY PROTEIN"/>
    <property type="match status" value="1"/>
</dbReference>
<dbReference type="Proteomes" id="UP000215914">
    <property type="component" value="Chromosome 2"/>
</dbReference>
<feature type="region of interest" description="Disordered" evidence="1">
    <location>
        <begin position="73"/>
        <end position="130"/>
    </location>
</feature>
<feature type="compositionally biased region" description="Basic and acidic residues" evidence="1">
    <location>
        <begin position="75"/>
        <end position="85"/>
    </location>
</feature>
<dbReference type="Gramene" id="mRNA:HanXRQr2_Chr07g0302031">
    <property type="protein sequence ID" value="mRNA:HanXRQr2_Chr07g0302031"/>
    <property type="gene ID" value="HanXRQr2_Chr07g0302031"/>
</dbReference>